<comment type="caution">
    <text evidence="2">The sequence shown here is derived from an EMBL/GenBank/DDBJ whole genome shotgun (WGS) entry which is preliminary data.</text>
</comment>
<evidence type="ECO:0000313" key="2">
    <source>
        <dbReference type="EMBL" id="EJR65638.1"/>
    </source>
</evidence>
<dbReference type="AlphaFoldDB" id="A0A9W5KS17"/>
<keyword evidence="1" id="KW-1133">Transmembrane helix</keyword>
<feature type="transmembrane region" description="Helical" evidence="1">
    <location>
        <begin position="24"/>
        <end position="44"/>
    </location>
</feature>
<keyword evidence="1" id="KW-0812">Transmembrane</keyword>
<proteinExistence type="predicted"/>
<accession>A0A9W5KS17</accession>
<keyword evidence="1" id="KW-0472">Membrane</keyword>
<feature type="transmembrane region" description="Helical" evidence="1">
    <location>
        <begin position="96"/>
        <end position="121"/>
    </location>
</feature>
<dbReference type="Proteomes" id="UP000006967">
    <property type="component" value="Unassembled WGS sequence"/>
</dbReference>
<gene>
    <name evidence="2" type="ORF">IK5_05366</name>
</gene>
<organism evidence="2 3">
    <name type="scientific">Bacillus cereus VD154</name>
    <dbReference type="NCBI Taxonomy" id="1053238"/>
    <lineage>
        <taxon>Bacteria</taxon>
        <taxon>Bacillati</taxon>
        <taxon>Bacillota</taxon>
        <taxon>Bacilli</taxon>
        <taxon>Bacillales</taxon>
        <taxon>Bacillaceae</taxon>
        <taxon>Bacillus</taxon>
        <taxon>Bacillus cereus group</taxon>
    </lineage>
</organism>
<evidence type="ECO:0000256" key="1">
    <source>
        <dbReference type="SAM" id="Phobius"/>
    </source>
</evidence>
<name>A0A9W5KS17_BACCE</name>
<protein>
    <submittedName>
        <fullName evidence="2">Uncharacterized protein</fullName>
    </submittedName>
</protein>
<evidence type="ECO:0000313" key="3">
    <source>
        <dbReference type="Proteomes" id="UP000006967"/>
    </source>
</evidence>
<dbReference type="EMBL" id="AHFG01000075">
    <property type="protein sequence ID" value="EJR65638.1"/>
    <property type="molecule type" value="Genomic_DNA"/>
</dbReference>
<reference evidence="2 3" key="1">
    <citation type="submission" date="2012-04" db="EMBL/GenBank/DDBJ databases">
        <title>The Genome Sequence of Bacillus cereus VD154.</title>
        <authorList>
            <consortium name="The Broad Institute Genome Sequencing Platform"/>
            <consortium name="The Broad Institute Genome Sequencing Center for Infectious Disease"/>
            <person name="Feldgarden M."/>
            <person name="Van der Auwera G.A."/>
            <person name="Mahillon J."/>
            <person name="Duprez V."/>
            <person name="Timmery S."/>
            <person name="Mattelet C."/>
            <person name="Dierick K."/>
            <person name="Sun M."/>
            <person name="Yu Z."/>
            <person name="Zhu L."/>
            <person name="Hu X."/>
            <person name="Shank E.B."/>
            <person name="Swiecicka I."/>
            <person name="Hansen B.M."/>
            <person name="Andrup L."/>
            <person name="Young S.K."/>
            <person name="Zeng Q."/>
            <person name="Gargeya S."/>
            <person name="Fitzgerald M."/>
            <person name="Haas B."/>
            <person name="Abouelleil A."/>
            <person name="Alvarado L."/>
            <person name="Arachchi H.M."/>
            <person name="Berlin A."/>
            <person name="Chapman S.B."/>
            <person name="Goldberg J."/>
            <person name="Griggs A."/>
            <person name="Gujja S."/>
            <person name="Hansen M."/>
            <person name="Howarth C."/>
            <person name="Imamovic A."/>
            <person name="Larimer J."/>
            <person name="McCowen C."/>
            <person name="Montmayeur A."/>
            <person name="Murphy C."/>
            <person name="Neiman D."/>
            <person name="Pearson M."/>
            <person name="Priest M."/>
            <person name="Roberts A."/>
            <person name="Saif S."/>
            <person name="Shea T."/>
            <person name="Sisk P."/>
            <person name="Sykes S."/>
            <person name="Wortman J."/>
            <person name="Nusbaum C."/>
            <person name="Birren B."/>
        </authorList>
    </citation>
    <scope>NUCLEOTIDE SEQUENCE [LARGE SCALE GENOMIC DNA]</scope>
    <source>
        <strain evidence="2 3">VD154</strain>
    </source>
</reference>
<sequence>MKNPILYHYFTQSFLYVFTFATETIPFVSFFIAFIFIGIINQIVAHSKKGRRTDDSIGAWKHTTFLCFSVFHTDIVFSLKDEKCIMQIYTPHDLPYIACAFFIPFKMNFTIWYVIFSYPYIRAPVPKVPFD</sequence>